<name>A0ABT5LB32_9MOLU</name>
<accession>A0ABT5LB32</accession>
<proteinExistence type="predicted"/>
<comment type="caution">
    <text evidence="2">The sequence shown here is derived from an EMBL/GenBank/DDBJ whole genome shotgun (WGS) entry which is preliminary data.</text>
</comment>
<reference evidence="2 3" key="1">
    <citation type="journal article" date="2023" name="Plant">
        <title>Draft Genome Sequence Resource of CBPPT1, a 'Candidatus Phytoplasma trifolii'-Related Strain Associated with Potato Purple Top Disease in the Columbia Basin, U.S.A.</title>
        <authorList>
            <person name="Wei W."/>
            <person name="Shao J."/>
            <person name="Bottner-Parker K.D."/>
            <person name="Zhao Y."/>
        </authorList>
    </citation>
    <scope>NUCLEOTIDE SEQUENCE [LARGE SCALE GENOMIC DNA]</scope>
    <source>
        <strain evidence="2 3">CBPPT1</strain>
    </source>
</reference>
<protein>
    <submittedName>
        <fullName evidence="2">Uncharacterized protein</fullName>
    </submittedName>
</protein>
<evidence type="ECO:0000313" key="2">
    <source>
        <dbReference type="EMBL" id="MDC9032299.1"/>
    </source>
</evidence>
<feature type="compositionally biased region" description="Polar residues" evidence="1">
    <location>
        <begin position="1"/>
        <end position="11"/>
    </location>
</feature>
<evidence type="ECO:0000256" key="1">
    <source>
        <dbReference type="SAM" id="MobiDB-lite"/>
    </source>
</evidence>
<feature type="compositionally biased region" description="Polar residues" evidence="1">
    <location>
        <begin position="20"/>
        <end position="30"/>
    </location>
</feature>
<sequence length="30" mass="3501">MINTFRPSNRRSFFMPKQDLGSSSLGKEIR</sequence>
<dbReference type="EMBL" id="JANHJP010000023">
    <property type="protein sequence ID" value="MDC9032299.1"/>
    <property type="molecule type" value="Genomic_DNA"/>
</dbReference>
<feature type="non-terminal residue" evidence="2">
    <location>
        <position position="30"/>
    </location>
</feature>
<organism evidence="2 3">
    <name type="scientific">Columbia Basin potato purple top phytoplasma</name>
    <dbReference type="NCBI Taxonomy" id="307134"/>
    <lineage>
        <taxon>Bacteria</taxon>
        <taxon>Bacillati</taxon>
        <taxon>Mycoplasmatota</taxon>
        <taxon>Mollicutes</taxon>
        <taxon>Acholeplasmatales</taxon>
        <taxon>Acholeplasmataceae</taxon>
        <taxon>Candidatus Phytoplasma</taxon>
        <taxon>16SrVI (Clover proliferation group)</taxon>
    </lineage>
</organism>
<keyword evidence="3" id="KW-1185">Reference proteome</keyword>
<evidence type="ECO:0000313" key="3">
    <source>
        <dbReference type="Proteomes" id="UP001221763"/>
    </source>
</evidence>
<gene>
    <name evidence="2" type="ORF">M8044_000522</name>
</gene>
<dbReference type="Proteomes" id="UP001221763">
    <property type="component" value="Unassembled WGS sequence"/>
</dbReference>
<feature type="region of interest" description="Disordered" evidence="1">
    <location>
        <begin position="1"/>
        <end position="30"/>
    </location>
</feature>